<dbReference type="PANTHER" id="PTHR14534">
    <property type="entry name" value="VACUOLAR IMPORT AND DEGRADATION PROTEIN 24"/>
    <property type="match status" value="1"/>
</dbReference>
<gene>
    <name evidence="3" type="ORF">PLBR_LOCUS7584</name>
</gene>
<dbReference type="GO" id="GO:0005773">
    <property type="term" value="C:vacuole"/>
    <property type="evidence" value="ECO:0007669"/>
    <property type="project" value="GOC"/>
</dbReference>
<evidence type="ECO:0000256" key="1">
    <source>
        <dbReference type="ARBA" id="ARBA00061469"/>
    </source>
</evidence>
<dbReference type="Proteomes" id="UP000290189">
    <property type="component" value="Unassembled WGS sequence"/>
</dbReference>
<dbReference type="InterPro" id="IPR018618">
    <property type="entry name" value="GID4/10-like"/>
</dbReference>
<organism evidence="3 4">
    <name type="scientific">Plasmodiophora brassicae</name>
    <name type="common">Clubroot disease agent</name>
    <dbReference type="NCBI Taxonomy" id="37360"/>
    <lineage>
        <taxon>Eukaryota</taxon>
        <taxon>Sar</taxon>
        <taxon>Rhizaria</taxon>
        <taxon>Endomyxa</taxon>
        <taxon>Phytomyxea</taxon>
        <taxon>Plasmodiophorida</taxon>
        <taxon>Plasmodiophoridae</taxon>
        <taxon>Plasmodiophora</taxon>
    </lineage>
</organism>
<comment type="similarity">
    <text evidence="1">Belongs to the GID4/VID24 family.</text>
</comment>
<evidence type="ECO:0000313" key="3">
    <source>
        <dbReference type="EMBL" id="SPR00369.1"/>
    </source>
</evidence>
<dbReference type="GO" id="GO:0043161">
    <property type="term" value="P:proteasome-mediated ubiquitin-dependent protein catabolic process"/>
    <property type="evidence" value="ECO:0007669"/>
    <property type="project" value="TreeGrafter"/>
</dbReference>
<dbReference type="Pfam" id="PF09783">
    <property type="entry name" value="Vac_ImportDeg"/>
    <property type="match status" value="1"/>
</dbReference>
<name>A0A3P3YJR4_PLABS</name>
<dbReference type="GO" id="GO:0007039">
    <property type="term" value="P:protein catabolic process in the vacuole"/>
    <property type="evidence" value="ECO:0007669"/>
    <property type="project" value="TreeGrafter"/>
</dbReference>
<sequence length="771" mass="84959">MPGPSPRKSRAAAATEAGESLCACGRCVQGVLLSYLHPGQAFRGTQTVVSNTVPQTWAVRVVGEIEYVDICAGKISGTMEAMDVPATTQQHVLTHWEGEIVNGITSTFATRKWGSTYQSDLDHWGKFPSFTEELARLAAFPNTPMVKGSKAAMEECHEARRQLSDYLARSRVLYMRWKETNFINLTSDCGLTIDGFYYIVFDRASGIIDGFYADPHSNPFQRLQLMPVMASPRSGHFMPSYTIVNVLRRLPHGTTTSAVCTAGDYRSLQGLNRPAVMDAERVVREIGHRPPRYDIHGSLLKDRPIDSVVATLHAPGNPAWESKPLHTSCRNLRHDRARADAPDPSFDVDGDGVVGTTDLLFATMFDADRDGRLNADEARRCQDALRAGLPDEITLLPPGGLHRMNEVDKANRNQGWIRTGTYETGSRTRAQMLAERRRVRRAEGAAVLAAMQSGNTPMHEPRPRYSETRLPLDLRSRLAKREAMRRETLRDIEAKTKSGWRQHAGANADSVLPTTGPVSASSATAPTRSTLLQHRRQAAKTTGNVWLEAGARKDAAARQRVYFGDRTDLFTDVISGRTIQPKAAWVDETPPAPQRAPLRKRRELAGTIGRMPAPDLAGAYSVRGPSVHQLAVLHGVDTAEMSMPADDADRDDGHLDSATLSAIARADLLPVYSSFSPDGIFREPRILETRKRPKSSRAVAPVSLFRQAMAERAQQRPSTAAPSVHIRQMPPSNQNMMEVLIAREKQNAGRVRCSTAGPIRSSGFLHARQHA</sequence>
<dbReference type="GO" id="GO:0006623">
    <property type="term" value="P:protein targeting to vacuole"/>
    <property type="evidence" value="ECO:0007669"/>
    <property type="project" value="TreeGrafter"/>
</dbReference>
<proteinExistence type="inferred from homology"/>
<feature type="region of interest" description="Disordered" evidence="2">
    <location>
        <begin position="498"/>
        <end position="528"/>
    </location>
</feature>
<dbReference type="AlphaFoldDB" id="A0A3P3YJR4"/>
<evidence type="ECO:0000256" key="2">
    <source>
        <dbReference type="SAM" id="MobiDB-lite"/>
    </source>
</evidence>
<geneLocation type="mitochondrion" evidence="3"/>
<keyword evidence="3" id="KW-0496">Mitochondrion</keyword>
<dbReference type="PANTHER" id="PTHR14534:SF3">
    <property type="entry name" value="GID COMPLEX SUBUNIT 4 HOMOLOG"/>
    <property type="match status" value="1"/>
</dbReference>
<feature type="compositionally biased region" description="Low complexity" evidence="2">
    <location>
        <begin position="513"/>
        <end position="528"/>
    </location>
</feature>
<protein>
    <recommendedName>
        <fullName evidence="5">EF-hand domain-containing protein</fullName>
    </recommendedName>
</protein>
<dbReference type="EMBL" id="OVEO01000014">
    <property type="protein sequence ID" value="SPR00369.1"/>
    <property type="molecule type" value="Genomic_DNA"/>
</dbReference>
<evidence type="ECO:0008006" key="5">
    <source>
        <dbReference type="Google" id="ProtNLM"/>
    </source>
</evidence>
<evidence type="ECO:0000313" key="4">
    <source>
        <dbReference type="Proteomes" id="UP000290189"/>
    </source>
</evidence>
<reference evidence="3 4" key="1">
    <citation type="submission" date="2018-03" db="EMBL/GenBank/DDBJ databases">
        <authorList>
            <person name="Fogelqvist J."/>
        </authorList>
    </citation>
    <scope>NUCLEOTIDE SEQUENCE [LARGE SCALE GENOMIC DNA]</scope>
</reference>
<accession>A0A3P3YJR4</accession>
<dbReference type="GO" id="GO:0034657">
    <property type="term" value="C:GID complex"/>
    <property type="evidence" value="ECO:0007669"/>
    <property type="project" value="TreeGrafter"/>
</dbReference>
<dbReference type="GO" id="GO:0045721">
    <property type="term" value="P:negative regulation of gluconeogenesis"/>
    <property type="evidence" value="ECO:0007669"/>
    <property type="project" value="TreeGrafter"/>
</dbReference>